<feature type="transmembrane region" description="Helical" evidence="1">
    <location>
        <begin position="50"/>
        <end position="68"/>
    </location>
</feature>
<dbReference type="OrthoDB" id="510625at2"/>
<keyword evidence="1" id="KW-0472">Membrane</keyword>
<evidence type="ECO:0000313" key="3">
    <source>
        <dbReference type="Proteomes" id="UP000239589"/>
    </source>
</evidence>
<keyword evidence="1" id="KW-0812">Transmembrane</keyword>
<dbReference type="EMBL" id="PGEM01000051">
    <property type="protein sequence ID" value="PPJ63832.1"/>
    <property type="molecule type" value="Genomic_DNA"/>
</dbReference>
<keyword evidence="1" id="KW-1133">Transmembrane helix</keyword>
<reference evidence="2 3" key="1">
    <citation type="submission" date="2018-02" db="EMBL/GenBank/DDBJ databases">
        <title>Discovery of a pederin family compound in a non-symbiotic bloom-forming cyanobacterium.</title>
        <authorList>
            <person name="Kust A."/>
            <person name="Mares J."/>
            <person name="Jokela J."/>
            <person name="Urajova P."/>
            <person name="Hajek J."/>
            <person name="Saurav K."/>
            <person name="Voracova K."/>
            <person name="Fewer D.P."/>
            <person name="Haapaniemi E."/>
            <person name="Permi P."/>
            <person name="Rehakova K."/>
            <person name="Sivonen K."/>
            <person name="Hrouzek P."/>
        </authorList>
    </citation>
    <scope>NUCLEOTIDE SEQUENCE [LARGE SCALE GENOMIC DNA]</scope>
    <source>
        <strain evidence="2 3">CHARLIE-1</strain>
    </source>
</reference>
<organism evidence="2 3">
    <name type="scientific">Cuspidothrix issatschenkoi CHARLIE-1</name>
    <dbReference type="NCBI Taxonomy" id="2052836"/>
    <lineage>
        <taxon>Bacteria</taxon>
        <taxon>Bacillati</taxon>
        <taxon>Cyanobacteriota</taxon>
        <taxon>Cyanophyceae</taxon>
        <taxon>Nostocales</taxon>
        <taxon>Aphanizomenonaceae</taxon>
        <taxon>Cuspidothrix</taxon>
    </lineage>
</organism>
<evidence type="ECO:0000256" key="1">
    <source>
        <dbReference type="SAM" id="Phobius"/>
    </source>
</evidence>
<evidence type="ECO:0000313" key="2">
    <source>
        <dbReference type="EMBL" id="PPJ63832.1"/>
    </source>
</evidence>
<sequence>MRDDLQGLDISHEQLQELTNLPVNNKLIIITDTIGRFYQQLLKKAQAAEIGTLVFLGLAISLCIYLLIKLSSWVSLMILILWVGGIAQTGLYFIWKQKNKILHQNVTSSLRILLNDVERYNSVIKAIDINDQIEDVGNLGVGIQERETVLAGLKLTRDDLVRAIKTERILRENKSFIITNADLFTNNLATLASMQVNEEATEHGRLLNEALQISLDVQHEMKRLQNNS</sequence>
<accession>A0A2S6CVW9</accession>
<gene>
    <name evidence="2" type="ORF">CUN59_07750</name>
</gene>
<keyword evidence="3" id="KW-1185">Reference proteome</keyword>
<dbReference type="AlphaFoldDB" id="A0A2S6CVW9"/>
<dbReference type="Proteomes" id="UP000239589">
    <property type="component" value="Unassembled WGS sequence"/>
</dbReference>
<dbReference type="RefSeq" id="WP_104387304.1">
    <property type="nucleotide sequence ID" value="NZ_PGEM01000051.1"/>
</dbReference>
<proteinExistence type="predicted"/>
<feature type="transmembrane region" description="Helical" evidence="1">
    <location>
        <begin position="74"/>
        <end position="95"/>
    </location>
</feature>
<protein>
    <submittedName>
        <fullName evidence="2">Uncharacterized protein</fullName>
    </submittedName>
</protein>
<comment type="caution">
    <text evidence="2">The sequence shown here is derived from an EMBL/GenBank/DDBJ whole genome shotgun (WGS) entry which is preliminary data.</text>
</comment>
<name>A0A2S6CVW9_9CYAN</name>